<keyword evidence="2" id="KW-0812">Transmembrane</keyword>
<evidence type="ECO:0000256" key="2">
    <source>
        <dbReference type="SAM" id="Phobius"/>
    </source>
</evidence>
<dbReference type="GO" id="GO:0005789">
    <property type="term" value="C:endoplasmic reticulum membrane"/>
    <property type="evidence" value="ECO:0007669"/>
    <property type="project" value="TreeGrafter"/>
</dbReference>
<dbReference type="InterPro" id="IPR045400">
    <property type="entry name" value="Wolframin_Cys-rich"/>
</dbReference>
<protein>
    <recommendedName>
        <fullName evidence="7">Wolframin</fullName>
    </recommendedName>
</protein>
<reference evidence="6" key="1">
    <citation type="submission" date="2024-02" db="UniProtKB">
        <authorList>
            <consortium name="WormBaseParasite"/>
        </authorList>
    </citation>
    <scope>IDENTIFICATION</scope>
</reference>
<evidence type="ECO:0000259" key="3">
    <source>
        <dbReference type="Pfam" id="PF19913"/>
    </source>
</evidence>
<feature type="transmembrane region" description="Helical" evidence="2">
    <location>
        <begin position="441"/>
        <end position="459"/>
    </location>
</feature>
<feature type="transmembrane region" description="Helical" evidence="2">
    <location>
        <begin position="292"/>
        <end position="318"/>
    </location>
</feature>
<feature type="transmembrane region" description="Helical" evidence="2">
    <location>
        <begin position="205"/>
        <end position="222"/>
    </location>
</feature>
<organism evidence="5 6">
    <name type="scientific">Mesorhabditis belari</name>
    <dbReference type="NCBI Taxonomy" id="2138241"/>
    <lineage>
        <taxon>Eukaryota</taxon>
        <taxon>Metazoa</taxon>
        <taxon>Ecdysozoa</taxon>
        <taxon>Nematoda</taxon>
        <taxon>Chromadorea</taxon>
        <taxon>Rhabditida</taxon>
        <taxon>Rhabditina</taxon>
        <taxon>Rhabditomorpha</taxon>
        <taxon>Rhabditoidea</taxon>
        <taxon>Rhabditidae</taxon>
        <taxon>Mesorhabditinae</taxon>
        <taxon>Mesorhabditis</taxon>
    </lineage>
</organism>
<dbReference type="InterPro" id="IPR045461">
    <property type="entry name" value="Wolframin_OB_fold"/>
</dbReference>
<feature type="domain" description="Wolframin cysteine-rich" evidence="4">
    <location>
        <begin position="476"/>
        <end position="547"/>
    </location>
</feature>
<sequence length="685" mass="78030">MSHFLGAPHHRRDSHSSDEGFVGGSKHDAAARRMFHMLARTDRRLASDAGLQAALRAVDNDDTITQTQLIEQLLQTAQDERDLAESGLPHEDGETIDGEEDFVDALIDHPETSTSQPVEEDEKKEHKHKRKGYPKMAKKKIETFIEFVLAKVNQQWMFHNKSVKKEKRSKEVKRRLLELFNEEPKDVTHQDPHESLFLTENWDPYLNFVLALFVFILAIGAAGKFLPYCSLLCAIATFFSLMTFVALAEQQDHYAVYAVVANLVSCLPTILSRMRLSIGYWQIWRPVRELRFAYFTMSISLPSVALLSIPVAYFLMALRQKTWLDRLQTIVPHLVCIIWADIAMTLWMIGWQGFTYVDLLLTGSAAILFSLPSEWSLATGVVIAGAAFAQMRSFIDWKSVVKAVVTLCVLASPFIAAKIFSWLSKLYQVQVFPDDSKKRRWVLAMAYLLSLLVTISFLYQGQLSFDPKVDLTNMTWLQFEKHCAPTSANQVMSQIECSQLKGTAVQWKGAVQSVRVATIENAFESLLAYVPDSLGQSIRCFYDTNSTLISHNSGMTPNQCSLTAHNVYTFDLDIVGPYGDRLVSSSKGQLLLSATHAFTDMLKLIEEGDVVQFVAYFDNYPIFRYPPRLKLLQLECIHCKKFQKGHNSHLRITSSKLDRTGVWHRIFAAFKFFFHFIFAPFIRIR</sequence>
<evidence type="ECO:0008006" key="7">
    <source>
        <dbReference type="Google" id="ProtNLM"/>
    </source>
</evidence>
<feature type="transmembrane region" description="Helical" evidence="2">
    <location>
        <begin position="330"/>
        <end position="349"/>
    </location>
</feature>
<feature type="transmembrane region" description="Helical" evidence="2">
    <location>
        <begin position="229"/>
        <end position="248"/>
    </location>
</feature>
<dbReference type="GO" id="GO:0055074">
    <property type="term" value="P:calcium ion homeostasis"/>
    <property type="evidence" value="ECO:0007669"/>
    <property type="project" value="TreeGrafter"/>
</dbReference>
<dbReference type="WBParaSite" id="MBELARI_LOCUS9178">
    <property type="protein sequence ID" value="MBELARI_LOCUS9178"/>
    <property type="gene ID" value="MBELARI_LOCUS9178"/>
</dbReference>
<feature type="transmembrane region" description="Helical" evidence="2">
    <location>
        <begin position="662"/>
        <end position="682"/>
    </location>
</feature>
<evidence type="ECO:0000259" key="4">
    <source>
        <dbReference type="Pfam" id="PF20053"/>
    </source>
</evidence>
<evidence type="ECO:0000313" key="5">
    <source>
        <dbReference type="Proteomes" id="UP000887575"/>
    </source>
</evidence>
<dbReference type="InterPro" id="IPR026209">
    <property type="entry name" value="Wolframin_fam"/>
</dbReference>
<keyword evidence="5" id="KW-1185">Reference proteome</keyword>
<dbReference type="PANTHER" id="PTHR13098:SF3">
    <property type="entry name" value="WOLFRAMIN"/>
    <property type="match status" value="1"/>
</dbReference>
<feature type="region of interest" description="Disordered" evidence="1">
    <location>
        <begin position="110"/>
        <end position="132"/>
    </location>
</feature>
<keyword evidence="2" id="KW-1133">Transmembrane helix</keyword>
<dbReference type="GO" id="GO:0030968">
    <property type="term" value="P:endoplasmic reticulum unfolded protein response"/>
    <property type="evidence" value="ECO:0007669"/>
    <property type="project" value="TreeGrafter"/>
</dbReference>
<dbReference type="PANTHER" id="PTHR13098">
    <property type="entry name" value="WOLFRAMIN"/>
    <property type="match status" value="1"/>
</dbReference>
<feature type="transmembrane region" description="Helical" evidence="2">
    <location>
        <begin position="361"/>
        <end position="388"/>
    </location>
</feature>
<dbReference type="Proteomes" id="UP000887575">
    <property type="component" value="Unassembled WGS sequence"/>
</dbReference>
<dbReference type="AlphaFoldDB" id="A0AAF3FPX9"/>
<feature type="transmembrane region" description="Helical" evidence="2">
    <location>
        <begin position="254"/>
        <end position="271"/>
    </location>
</feature>
<evidence type="ECO:0000313" key="6">
    <source>
        <dbReference type="WBParaSite" id="MBELARI_LOCUS9178"/>
    </source>
</evidence>
<dbReference type="PRINTS" id="PR02060">
    <property type="entry name" value="WOLFFAMILY"/>
</dbReference>
<evidence type="ECO:0000256" key="1">
    <source>
        <dbReference type="SAM" id="MobiDB-lite"/>
    </source>
</evidence>
<proteinExistence type="predicted"/>
<name>A0AAF3FPX9_9BILA</name>
<feature type="domain" description="Wolframin OB-fold" evidence="3">
    <location>
        <begin position="565"/>
        <end position="684"/>
    </location>
</feature>
<accession>A0AAF3FPX9</accession>
<feature type="region of interest" description="Disordered" evidence="1">
    <location>
        <begin position="1"/>
        <end position="24"/>
    </location>
</feature>
<dbReference type="Pfam" id="PF19913">
    <property type="entry name" value="WCOB"/>
    <property type="match status" value="1"/>
</dbReference>
<dbReference type="Pfam" id="PF20053">
    <property type="entry name" value="WC-rich"/>
    <property type="match status" value="1"/>
</dbReference>
<feature type="transmembrane region" description="Helical" evidence="2">
    <location>
        <begin position="400"/>
        <end position="420"/>
    </location>
</feature>
<keyword evidence="2" id="KW-0472">Membrane</keyword>